<protein>
    <submittedName>
        <fullName evidence="2">Uncharacterized protein</fullName>
    </submittedName>
</protein>
<evidence type="ECO:0000313" key="3">
    <source>
        <dbReference type="Proteomes" id="UP000032702"/>
    </source>
</evidence>
<name>Q08TZ1_STIAD</name>
<dbReference type="PATRIC" id="fig|378806.16.peg.2858"/>
<feature type="region of interest" description="Disordered" evidence="1">
    <location>
        <begin position="99"/>
        <end position="120"/>
    </location>
</feature>
<organism evidence="2 3">
    <name type="scientific">Stigmatella aurantiaca (strain DW4/3-1)</name>
    <dbReference type="NCBI Taxonomy" id="378806"/>
    <lineage>
        <taxon>Bacteria</taxon>
        <taxon>Pseudomonadati</taxon>
        <taxon>Myxococcota</taxon>
        <taxon>Myxococcia</taxon>
        <taxon>Myxococcales</taxon>
        <taxon>Cystobacterineae</taxon>
        <taxon>Archangiaceae</taxon>
        <taxon>Stigmatella</taxon>
    </lineage>
</organism>
<evidence type="ECO:0000313" key="2">
    <source>
        <dbReference type="EMBL" id="EAU63952.1"/>
    </source>
</evidence>
<feature type="compositionally biased region" description="Basic and acidic residues" evidence="1">
    <location>
        <begin position="107"/>
        <end position="120"/>
    </location>
</feature>
<feature type="region of interest" description="Disordered" evidence="1">
    <location>
        <begin position="1"/>
        <end position="44"/>
    </location>
</feature>
<reference evidence="2 3" key="1">
    <citation type="submission" date="2006-04" db="EMBL/GenBank/DDBJ databases">
        <authorList>
            <person name="Nierman W.C."/>
        </authorList>
    </citation>
    <scope>NUCLEOTIDE SEQUENCE [LARGE SCALE GENOMIC DNA]</scope>
    <source>
        <strain evidence="2 3">DW4/3-1</strain>
    </source>
</reference>
<comment type="caution">
    <text evidence="2">The sequence shown here is derived from an EMBL/GenBank/DDBJ whole genome shotgun (WGS) entry which is preliminary data.</text>
</comment>
<gene>
    <name evidence="2" type="ORF">STIAU_2208</name>
</gene>
<accession>Q08TZ1</accession>
<evidence type="ECO:0000256" key="1">
    <source>
        <dbReference type="SAM" id="MobiDB-lite"/>
    </source>
</evidence>
<dbReference type="AlphaFoldDB" id="Q08TZ1"/>
<dbReference type="Proteomes" id="UP000032702">
    <property type="component" value="Unassembled WGS sequence"/>
</dbReference>
<sequence>MVNLPLCKSVEIDPARHPQRSQGPPKGPPEAEWHRGNTSPRLGEMKLPLLFRRDKAIRQGEEPQAQMEKLLAESLRTLGQVCAKVADLIEAQRLERQGYSQQNHFLRRLDQEQAPPSKKE</sequence>
<proteinExistence type="predicted"/>
<dbReference type="EMBL" id="AAMD01000137">
    <property type="protein sequence ID" value="EAU63952.1"/>
    <property type="molecule type" value="Genomic_DNA"/>
</dbReference>